<evidence type="ECO:0000256" key="2">
    <source>
        <dbReference type="ARBA" id="ARBA00022679"/>
    </source>
</evidence>
<comment type="pathway">
    <text evidence="1 4">Purine metabolism; IMP biosynthesis via de novo pathway; N(2)-formyl-N(1)-(5-phospho-D-ribosyl)glycinamide from N(1)-(5-phospho-D-ribosyl)glycinamide (10-formyl THF route): step 1/1.</text>
</comment>
<dbReference type="Gene3D" id="3.40.50.170">
    <property type="entry name" value="Formyl transferase, N-terminal domain"/>
    <property type="match status" value="1"/>
</dbReference>
<feature type="binding site" evidence="4">
    <location>
        <begin position="19"/>
        <end position="21"/>
    </location>
    <ligand>
        <name>N(1)-(5-phospho-beta-D-ribosyl)glycinamide</name>
        <dbReference type="ChEBI" id="CHEBI:143788"/>
    </ligand>
</feature>
<feature type="binding site" evidence="4">
    <location>
        <position position="71"/>
    </location>
    <ligand>
        <name>(6R)-10-formyltetrahydrofolate</name>
        <dbReference type="ChEBI" id="CHEBI:195366"/>
    </ligand>
</feature>
<gene>
    <name evidence="4" type="primary">purN</name>
    <name evidence="6" type="ORF">V757_04230</name>
</gene>
<keyword evidence="2 4" id="KW-0808">Transferase</keyword>
<dbReference type="PANTHER" id="PTHR43369:SF2">
    <property type="entry name" value="PHOSPHORIBOSYLGLYCINAMIDE FORMYLTRANSFERASE"/>
    <property type="match status" value="1"/>
</dbReference>
<evidence type="ECO:0000256" key="4">
    <source>
        <dbReference type="HAMAP-Rule" id="MF_01930"/>
    </source>
</evidence>
<dbReference type="GO" id="GO:0004644">
    <property type="term" value="F:phosphoribosylglycinamide formyltransferase activity"/>
    <property type="evidence" value="ECO:0007669"/>
    <property type="project" value="UniProtKB-UniRule"/>
</dbReference>
<evidence type="ECO:0000313" key="6">
    <source>
        <dbReference type="EMBL" id="ETD72433.1"/>
    </source>
</evidence>
<comment type="similarity">
    <text evidence="4">Belongs to the GART family.</text>
</comment>
<reference evidence="6 7" key="1">
    <citation type="submission" date="2013-11" db="EMBL/GenBank/DDBJ databases">
        <title>Genomic analysis of Pelistega sp. HM-7.</title>
        <authorList>
            <person name="Kumbhare S.V."/>
            <person name="Shetty S.A."/>
            <person name="Sharma O."/>
            <person name="Dhotre D.P."/>
        </authorList>
    </citation>
    <scope>NUCLEOTIDE SEQUENCE [LARGE SCALE GENOMIC DNA]</scope>
    <source>
        <strain evidence="6 7">HM-7</strain>
    </source>
</reference>
<dbReference type="EC" id="2.1.2.2" evidence="4"/>
<dbReference type="PATRIC" id="fig|1414851.3.peg.852"/>
<dbReference type="EMBL" id="AYSV01000066">
    <property type="protein sequence ID" value="ETD72433.1"/>
    <property type="molecule type" value="Genomic_DNA"/>
</dbReference>
<evidence type="ECO:0000259" key="5">
    <source>
        <dbReference type="Pfam" id="PF00551"/>
    </source>
</evidence>
<keyword evidence="7" id="KW-1185">Reference proteome</keyword>
<evidence type="ECO:0000313" key="7">
    <source>
        <dbReference type="Proteomes" id="UP000018766"/>
    </source>
</evidence>
<dbReference type="GO" id="GO:0006189">
    <property type="term" value="P:'de novo' IMP biosynthetic process"/>
    <property type="evidence" value="ECO:0007669"/>
    <property type="project" value="UniProtKB-UniRule"/>
</dbReference>
<feature type="active site" description="Proton donor" evidence="4">
    <location>
        <position position="115"/>
    </location>
</feature>
<name>V8G8Z0_9BURK</name>
<dbReference type="InterPro" id="IPR004607">
    <property type="entry name" value="GART"/>
</dbReference>
<comment type="caution">
    <text evidence="6">The sequence shown here is derived from an EMBL/GenBank/DDBJ whole genome shotgun (WGS) entry which is preliminary data.</text>
</comment>
<comment type="function">
    <text evidence="4">Catalyzes the transfer of a formyl group from 10-formyltetrahydrofolate to 5-phospho-ribosyl-glycinamide (GAR), producing 5-phospho-ribosyl-N-formylglycinamide (FGAR) and tetrahydrofolate.</text>
</comment>
<dbReference type="PANTHER" id="PTHR43369">
    <property type="entry name" value="PHOSPHORIBOSYLGLYCINAMIDE FORMYLTRANSFERASE"/>
    <property type="match status" value="1"/>
</dbReference>
<dbReference type="GO" id="GO:0005829">
    <property type="term" value="C:cytosol"/>
    <property type="evidence" value="ECO:0007669"/>
    <property type="project" value="TreeGrafter"/>
</dbReference>
<proteinExistence type="inferred from homology"/>
<dbReference type="OrthoDB" id="9806170at2"/>
<keyword evidence="3 4" id="KW-0658">Purine biosynthesis</keyword>
<evidence type="ECO:0000256" key="3">
    <source>
        <dbReference type="ARBA" id="ARBA00022755"/>
    </source>
</evidence>
<dbReference type="NCBIfam" id="TIGR00639">
    <property type="entry name" value="PurN"/>
    <property type="match status" value="1"/>
</dbReference>
<dbReference type="InterPro" id="IPR002376">
    <property type="entry name" value="Formyl_transf_N"/>
</dbReference>
<accession>V8G8Z0</accession>
<protein>
    <recommendedName>
        <fullName evidence="4">Phosphoribosylglycinamide formyltransferase</fullName>
        <ecNumber evidence="4">2.1.2.2</ecNumber>
    </recommendedName>
    <alternativeName>
        <fullName evidence="4">5'-phosphoribosylglycinamide transformylase</fullName>
    </alternativeName>
    <alternativeName>
        <fullName evidence="4">GAR transformylase</fullName>
        <shortName evidence="4">GART</shortName>
    </alternativeName>
</protein>
<dbReference type="InterPro" id="IPR036477">
    <property type="entry name" value="Formyl_transf_N_sf"/>
</dbReference>
<feature type="domain" description="Formyl transferase N-terminal" evidence="5">
    <location>
        <begin position="9"/>
        <end position="188"/>
    </location>
</feature>
<evidence type="ECO:0000256" key="1">
    <source>
        <dbReference type="ARBA" id="ARBA00005054"/>
    </source>
</evidence>
<feature type="binding site" evidence="4">
    <location>
        <begin position="96"/>
        <end position="99"/>
    </location>
    <ligand>
        <name>(6R)-10-formyltetrahydrofolate</name>
        <dbReference type="ChEBI" id="CHEBI:195366"/>
    </ligand>
</feature>
<comment type="catalytic activity">
    <reaction evidence="4">
        <text>N(1)-(5-phospho-beta-D-ribosyl)glycinamide + (6R)-10-formyltetrahydrofolate = N(2)-formyl-N(1)-(5-phospho-beta-D-ribosyl)glycinamide + (6S)-5,6,7,8-tetrahydrofolate + H(+)</text>
        <dbReference type="Rhea" id="RHEA:15053"/>
        <dbReference type="ChEBI" id="CHEBI:15378"/>
        <dbReference type="ChEBI" id="CHEBI:57453"/>
        <dbReference type="ChEBI" id="CHEBI:143788"/>
        <dbReference type="ChEBI" id="CHEBI:147286"/>
        <dbReference type="ChEBI" id="CHEBI:195366"/>
        <dbReference type="EC" id="2.1.2.2"/>
    </reaction>
</comment>
<sequence>MSAQKQAPKRFVILISGRGSNMQAIVQMAKKRADIEIAAVISHKANSAGTVWAAEQGVPTAELLHKDYPVREEYDKHLKELVQSYQPDYVLLAGFMRILTPIFVDAFPGKLVNIHPSLLPSFTGLDTHDRAIADGVKIHGCTVHFVTPVLDEGPIIAQAIVPVLANDDADALAARVLGMEHQVFPAVVDYLARDLLQVNDEKKVVYQEPVKTLFVHEDISAS</sequence>
<feature type="binding site" evidence="4">
    <location>
        <position position="113"/>
    </location>
    <ligand>
        <name>(6R)-10-formyltetrahydrofolate</name>
        <dbReference type="ChEBI" id="CHEBI:195366"/>
    </ligand>
</feature>
<dbReference type="AlphaFoldDB" id="V8G8Z0"/>
<dbReference type="RefSeq" id="WP_023950153.1">
    <property type="nucleotide sequence ID" value="NZ_AYSV01000066.1"/>
</dbReference>
<dbReference type="CDD" id="cd08645">
    <property type="entry name" value="FMT_core_GART"/>
    <property type="match status" value="1"/>
</dbReference>
<feature type="site" description="Raises pKa of active site His" evidence="4">
    <location>
        <position position="151"/>
    </location>
</feature>
<dbReference type="SUPFAM" id="SSF53328">
    <property type="entry name" value="Formyltransferase"/>
    <property type="match status" value="1"/>
</dbReference>
<dbReference type="HAMAP" id="MF_01930">
    <property type="entry name" value="PurN"/>
    <property type="match status" value="1"/>
</dbReference>
<organism evidence="6 7">
    <name type="scientific">Pelistega indica</name>
    <dbReference type="NCBI Taxonomy" id="1414851"/>
    <lineage>
        <taxon>Bacteria</taxon>
        <taxon>Pseudomonadati</taxon>
        <taxon>Pseudomonadota</taxon>
        <taxon>Betaproteobacteria</taxon>
        <taxon>Burkholderiales</taxon>
        <taxon>Alcaligenaceae</taxon>
        <taxon>Pelistega</taxon>
    </lineage>
</organism>
<dbReference type="UniPathway" id="UPA00074">
    <property type="reaction ID" value="UER00126"/>
</dbReference>
<dbReference type="Proteomes" id="UP000018766">
    <property type="component" value="Unassembled WGS sequence"/>
</dbReference>
<dbReference type="Pfam" id="PF00551">
    <property type="entry name" value="Formyl_trans_N"/>
    <property type="match status" value="1"/>
</dbReference>